<dbReference type="AlphaFoldDB" id="A0A1S3HHV1"/>
<evidence type="ECO:0000256" key="5">
    <source>
        <dbReference type="ARBA" id="ARBA00023163"/>
    </source>
</evidence>
<dbReference type="PANTHER" id="PTHR13497">
    <property type="entry name" value="HISTONE DEACETYLASE COMPLEX SUBUNIT SAP130"/>
    <property type="match status" value="1"/>
</dbReference>
<dbReference type="InterPro" id="IPR024137">
    <property type="entry name" value="His_deAcase_cplx_SAP130"/>
</dbReference>
<keyword evidence="5" id="KW-0804">Transcription</keyword>
<dbReference type="STRING" id="7574.A0A1S3HHV1"/>
<dbReference type="OrthoDB" id="10048604at2759"/>
<dbReference type="GO" id="GO:0070822">
    <property type="term" value="C:Sin3-type complex"/>
    <property type="evidence" value="ECO:0007669"/>
    <property type="project" value="TreeGrafter"/>
</dbReference>
<feature type="region of interest" description="Disordered" evidence="7">
    <location>
        <begin position="881"/>
        <end position="932"/>
    </location>
</feature>
<feature type="compositionally biased region" description="Basic and acidic residues" evidence="7">
    <location>
        <begin position="899"/>
        <end position="924"/>
    </location>
</feature>
<dbReference type="InParanoid" id="A0A1S3HHV1"/>
<evidence type="ECO:0000256" key="4">
    <source>
        <dbReference type="ARBA" id="ARBA00023015"/>
    </source>
</evidence>
<feature type="compositionally biased region" description="Polar residues" evidence="7">
    <location>
        <begin position="493"/>
        <end position="507"/>
    </location>
</feature>
<feature type="compositionally biased region" description="Low complexity" evidence="7">
    <location>
        <begin position="141"/>
        <end position="165"/>
    </location>
</feature>
<feature type="compositionally biased region" description="Polar residues" evidence="7">
    <location>
        <begin position="724"/>
        <end position="755"/>
    </location>
</feature>
<feature type="compositionally biased region" description="Polar residues" evidence="7">
    <location>
        <begin position="806"/>
        <end position="847"/>
    </location>
</feature>
<protein>
    <submittedName>
        <fullName evidence="10">Histone deacetylase complex subunit SAP130</fullName>
    </submittedName>
</protein>
<keyword evidence="4" id="KW-0805">Transcription regulation</keyword>
<feature type="domain" description="Histone deacetylase complex subunit SAP130 C-terminal" evidence="8">
    <location>
        <begin position="883"/>
        <end position="1084"/>
    </location>
</feature>
<feature type="compositionally biased region" description="Polar residues" evidence="7">
    <location>
        <begin position="111"/>
        <end position="129"/>
    </location>
</feature>
<reference evidence="10" key="1">
    <citation type="submission" date="2025-08" db="UniProtKB">
        <authorList>
            <consortium name="RefSeq"/>
        </authorList>
    </citation>
    <scope>IDENTIFICATION</scope>
    <source>
        <tissue evidence="10">Gonads</tissue>
    </source>
</reference>
<dbReference type="GO" id="GO:0000122">
    <property type="term" value="P:negative regulation of transcription by RNA polymerase II"/>
    <property type="evidence" value="ECO:0007669"/>
    <property type="project" value="TreeGrafter"/>
</dbReference>
<dbReference type="GeneID" id="106155349"/>
<evidence type="ECO:0000256" key="7">
    <source>
        <dbReference type="SAM" id="MobiDB-lite"/>
    </source>
</evidence>
<feature type="compositionally biased region" description="Low complexity" evidence="7">
    <location>
        <begin position="325"/>
        <end position="334"/>
    </location>
</feature>
<evidence type="ECO:0000256" key="6">
    <source>
        <dbReference type="ARBA" id="ARBA00023242"/>
    </source>
</evidence>
<keyword evidence="6" id="KW-0539">Nucleus</keyword>
<sequence>MSNHGYPPGDHSTKDGKQDSSKASQGQTVSFVKHPQVTAAGDIHKTGFLAQIKHSVPSRPIAPAPTTSHLPQSKPANHLLLTGAAQKAASLNLVRGPSTMGNQEGKPIGTGNANFGNTRTPIQLQNLRNVTPGASPAQTAQLPPSQVAQLSQLSQQTQQTQGGRLSQAIANQNTASSTVAVTASGNLNPVAAQITQNPQIQMASIIRSSVTNAQAVPGQQSQIQVKTGKPVAPSAGFGSHVPRGTAAASALSAPTKTGAVATPILRPNPPTSIMGPNQLLAARMNAPLVTPVRPGTPPTTTTRAASPVVSAGDTGSRPAHFTPHSTTSTTSTTTVQITIQQPNARLQAVDMSAAAAAAAAHPTKHNKPVHLSQAMVHPHTTHKVVLSQATVAPMMQPASMVTTVTKSAPLQVSIHSHTSSLAATTTTSTTSASTIPIARVNPQRQAVPPTLGHQTEVRSDNTAQLSGGSLFIPHAHRGSPNTVSTGISLQNSVSLTDSRQQDNSRSQLPHVAPPGPYDLYSPLQLGYHPPQFMYYPSPAQGFTPISTGPSLRPSLYPSQTPNLAATLQGAAAAAAHGVSVTGTQGLRGAPTGMVVTVDPSRHPPSVHTQQYTAIPSEDFINSRSQLPHVAPPGPYDLYSPLQLGYHPPQFMYYPSPAQGFTPISTGPSLRPSLYPSQTPNLAATLQGAAAAAAHGVSVTGTQGLRGAPTGMVVTVDPSRHPPSVHTQQYTAIPSEVSTNTSDAPPATSGVQALQRNSSTPQPSPGGSNNPNNPSASPRPSILRKRTNDGTILVRKNLTGPLEASAGSPQSASLPRSATSSPCKAQNDTASQSSTDTAPSTENNSPAQATEMKIKTEPLEGAPIENGLLSVPQTVASVLQNNMEASPRKKPRKQLLNINEELKDSSTEDETETKPPVKEERETEIKPPMPKEYTDEEGVRWVAMRKRNTVTLMNSYHCTWKARNNHFLRASDVKPKDERRPTVNELSNQKSVIQKANGWKLYHLAAQLEEMMDLEKVVHSRIARLQKTATAKPDIPFTEEEVHKIKEQSQANKQRSQLFMNQLEEAKSSMLRILDHKPRIMEIINKHHSKRPVKKKERT</sequence>
<name>A0A1S3HHV1_LINAN</name>
<gene>
    <name evidence="10" type="primary">LOC106155349</name>
</gene>
<evidence type="ECO:0000256" key="1">
    <source>
        <dbReference type="ARBA" id="ARBA00004123"/>
    </source>
</evidence>
<feature type="compositionally biased region" description="Low complexity" evidence="7">
    <location>
        <begin position="292"/>
        <end position="310"/>
    </location>
</feature>
<organism evidence="9 10">
    <name type="scientific">Lingula anatina</name>
    <name type="common">Brachiopod</name>
    <name type="synonym">Lingula unguis</name>
    <dbReference type="NCBI Taxonomy" id="7574"/>
    <lineage>
        <taxon>Eukaryota</taxon>
        <taxon>Metazoa</taxon>
        <taxon>Spiralia</taxon>
        <taxon>Lophotrochozoa</taxon>
        <taxon>Brachiopoda</taxon>
        <taxon>Linguliformea</taxon>
        <taxon>Lingulata</taxon>
        <taxon>Lingulida</taxon>
        <taxon>Linguloidea</taxon>
        <taxon>Lingulidae</taxon>
        <taxon>Lingula</taxon>
    </lineage>
</organism>
<feature type="compositionally biased region" description="Low complexity" evidence="7">
    <location>
        <begin position="756"/>
        <end position="780"/>
    </location>
</feature>
<evidence type="ECO:0000256" key="3">
    <source>
        <dbReference type="ARBA" id="ARBA00022491"/>
    </source>
</evidence>
<keyword evidence="9" id="KW-1185">Reference proteome</keyword>
<feature type="region of interest" description="Disordered" evidence="7">
    <location>
        <begin position="1"/>
        <end position="28"/>
    </location>
</feature>
<accession>A0A1S3HHV1</accession>
<evidence type="ECO:0000313" key="10">
    <source>
        <dbReference type="RefSeq" id="XP_013385597.1"/>
    </source>
</evidence>
<keyword evidence="3" id="KW-0678">Repressor</keyword>
<feature type="region of interest" description="Disordered" evidence="7">
    <location>
        <begin position="217"/>
        <end position="240"/>
    </location>
</feature>
<dbReference type="KEGG" id="lak:106155349"/>
<comment type="similarity">
    <text evidence="2">Belongs to the SAP130 family.</text>
</comment>
<feature type="region of interest" description="Disordered" evidence="7">
    <location>
        <begin position="700"/>
        <end position="847"/>
    </location>
</feature>
<dbReference type="RefSeq" id="XP_013385597.1">
    <property type="nucleotide sequence ID" value="XM_013530143.1"/>
</dbReference>
<evidence type="ECO:0000259" key="8">
    <source>
        <dbReference type="Pfam" id="PF16014"/>
    </source>
</evidence>
<dbReference type="Pfam" id="PF16014">
    <property type="entry name" value="SAP130_C"/>
    <property type="match status" value="1"/>
</dbReference>
<feature type="compositionally biased region" description="Basic and acidic residues" evidence="7">
    <location>
        <begin position="11"/>
        <end position="20"/>
    </location>
</feature>
<feature type="region of interest" description="Disordered" evidence="7">
    <location>
        <begin position="97"/>
        <end position="165"/>
    </location>
</feature>
<dbReference type="InterPro" id="IPR031963">
    <property type="entry name" value="SAP130_C"/>
</dbReference>
<comment type="subcellular location">
    <subcellularLocation>
        <location evidence="1">Nucleus</location>
    </subcellularLocation>
</comment>
<proteinExistence type="inferred from homology"/>
<dbReference type="Proteomes" id="UP000085678">
    <property type="component" value="Unplaced"/>
</dbReference>
<dbReference type="PANTHER" id="PTHR13497:SF3">
    <property type="entry name" value="HISTONE DEACETYLASE COMPLEX SUBUNIT SAP130"/>
    <property type="match status" value="1"/>
</dbReference>
<evidence type="ECO:0000313" key="9">
    <source>
        <dbReference type="Proteomes" id="UP000085678"/>
    </source>
</evidence>
<feature type="region of interest" description="Disordered" evidence="7">
    <location>
        <begin position="292"/>
        <end position="334"/>
    </location>
</feature>
<evidence type="ECO:0000256" key="2">
    <source>
        <dbReference type="ARBA" id="ARBA00007859"/>
    </source>
</evidence>
<feature type="region of interest" description="Disordered" evidence="7">
    <location>
        <begin position="493"/>
        <end position="514"/>
    </location>
</feature>